<evidence type="ECO:0000256" key="1">
    <source>
        <dbReference type="ARBA" id="ARBA00009437"/>
    </source>
</evidence>
<gene>
    <name evidence="6" type="ORF">AWB70_01834</name>
</gene>
<name>A0A158GDX8_CABCO</name>
<evidence type="ECO:0000259" key="5">
    <source>
        <dbReference type="PROSITE" id="PS50931"/>
    </source>
</evidence>
<protein>
    <submittedName>
        <fullName evidence="6">LysR family transcriptional regulator</fullName>
    </submittedName>
</protein>
<keyword evidence="4" id="KW-0804">Transcription</keyword>
<feature type="domain" description="HTH lysR-type" evidence="5">
    <location>
        <begin position="8"/>
        <end position="65"/>
    </location>
</feature>
<accession>A0A158GDX8</accession>
<dbReference type="Gene3D" id="1.10.10.10">
    <property type="entry name" value="Winged helix-like DNA-binding domain superfamily/Winged helix DNA-binding domain"/>
    <property type="match status" value="1"/>
</dbReference>
<dbReference type="InterPro" id="IPR036390">
    <property type="entry name" value="WH_DNA-bd_sf"/>
</dbReference>
<dbReference type="InterPro" id="IPR050389">
    <property type="entry name" value="LysR-type_TF"/>
</dbReference>
<dbReference type="InterPro" id="IPR000847">
    <property type="entry name" value="LysR_HTH_N"/>
</dbReference>
<evidence type="ECO:0000256" key="2">
    <source>
        <dbReference type="ARBA" id="ARBA00023015"/>
    </source>
</evidence>
<dbReference type="PANTHER" id="PTHR30118">
    <property type="entry name" value="HTH-TYPE TRANSCRIPTIONAL REGULATOR LEUO-RELATED"/>
    <property type="match status" value="1"/>
</dbReference>
<evidence type="ECO:0000256" key="4">
    <source>
        <dbReference type="ARBA" id="ARBA00023163"/>
    </source>
</evidence>
<dbReference type="GO" id="GO:0003677">
    <property type="term" value="F:DNA binding"/>
    <property type="evidence" value="ECO:0007669"/>
    <property type="project" value="UniProtKB-KW"/>
</dbReference>
<dbReference type="Gene3D" id="3.40.190.10">
    <property type="entry name" value="Periplasmic binding protein-like II"/>
    <property type="match status" value="2"/>
</dbReference>
<keyword evidence="2" id="KW-0805">Transcription regulation</keyword>
<dbReference type="GO" id="GO:0003700">
    <property type="term" value="F:DNA-binding transcription factor activity"/>
    <property type="evidence" value="ECO:0007669"/>
    <property type="project" value="InterPro"/>
</dbReference>
<dbReference type="SUPFAM" id="SSF53850">
    <property type="entry name" value="Periplasmic binding protein-like II"/>
    <property type="match status" value="1"/>
</dbReference>
<keyword evidence="3" id="KW-0238">DNA-binding</keyword>
<dbReference type="EMBL" id="FCNY02000004">
    <property type="protein sequence ID" value="SAL30051.1"/>
    <property type="molecule type" value="Genomic_DNA"/>
</dbReference>
<dbReference type="Pfam" id="PF03466">
    <property type="entry name" value="LysR_substrate"/>
    <property type="match status" value="1"/>
</dbReference>
<dbReference type="PANTHER" id="PTHR30118:SF15">
    <property type="entry name" value="TRANSCRIPTIONAL REGULATORY PROTEIN"/>
    <property type="match status" value="1"/>
</dbReference>
<dbReference type="SUPFAM" id="SSF46785">
    <property type="entry name" value="Winged helix' DNA-binding domain"/>
    <property type="match status" value="1"/>
</dbReference>
<sequence length="320" mass="34811">MHDVLRRVDLNLLLVFDALFRHRSVAAAADELALSSSACSHALSRLRDALADELFVRHGNGMQPTARAGQCAPGIQDALRMLSGTLDAAGSFDPSTSDQLFTFSATDFTAFALLPSLIAALERCAPHVRVRVVYSTHRESIDELASGRVQFALGFSDEGEGAQAGLASIDCFADDYVVAFRHGHPRIGKKLSLKQYLAGRHVVVTPWNTEGSIVDAALQKLGLERDVAVQLPSVMAAPFIVANSDHLITLPRRAVQQLAAAVPLAFRSAPFELPRYVLKAYFHRRHAASPAHRWMCQQIVLALRANRGGRDSPTSRARDA</sequence>
<dbReference type="Pfam" id="PF00126">
    <property type="entry name" value="HTH_1"/>
    <property type="match status" value="1"/>
</dbReference>
<evidence type="ECO:0000256" key="3">
    <source>
        <dbReference type="ARBA" id="ARBA00023125"/>
    </source>
</evidence>
<comment type="similarity">
    <text evidence="1">Belongs to the LysR transcriptional regulatory family.</text>
</comment>
<dbReference type="Proteomes" id="UP000054740">
    <property type="component" value="Unassembled WGS sequence"/>
</dbReference>
<keyword evidence="7" id="KW-1185">Reference proteome</keyword>
<reference evidence="7" key="1">
    <citation type="submission" date="2016-01" db="EMBL/GenBank/DDBJ databases">
        <authorList>
            <person name="Peeters C."/>
        </authorList>
    </citation>
    <scope>NUCLEOTIDE SEQUENCE [LARGE SCALE GENOMIC DNA]</scope>
</reference>
<proteinExistence type="inferred from homology"/>
<dbReference type="InterPro" id="IPR005119">
    <property type="entry name" value="LysR_subst-bd"/>
</dbReference>
<evidence type="ECO:0000313" key="6">
    <source>
        <dbReference type="EMBL" id="SAL30051.1"/>
    </source>
</evidence>
<dbReference type="InterPro" id="IPR036388">
    <property type="entry name" value="WH-like_DNA-bd_sf"/>
</dbReference>
<evidence type="ECO:0000313" key="7">
    <source>
        <dbReference type="Proteomes" id="UP000054740"/>
    </source>
</evidence>
<dbReference type="AlphaFoldDB" id="A0A158GDX8"/>
<organism evidence="6 7">
    <name type="scientific">Caballeronia cordobensis</name>
    <name type="common">Burkholderia cordobensis</name>
    <dbReference type="NCBI Taxonomy" id="1353886"/>
    <lineage>
        <taxon>Bacteria</taxon>
        <taxon>Pseudomonadati</taxon>
        <taxon>Pseudomonadota</taxon>
        <taxon>Betaproteobacteria</taxon>
        <taxon>Burkholderiales</taxon>
        <taxon>Burkholderiaceae</taxon>
        <taxon>Caballeronia</taxon>
    </lineage>
</organism>
<dbReference type="PROSITE" id="PS50931">
    <property type="entry name" value="HTH_LYSR"/>
    <property type="match status" value="1"/>
</dbReference>